<evidence type="ECO:0000256" key="5">
    <source>
        <dbReference type="ARBA" id="ARBA00022692"/>
    </source>
</evidence>
<evidence type="ECO:0000256" key="7">
    <source>
        <dbReference type="ARBA" id="ARBA00022989"/>
    </source>
</evidence>
<dbReference type="EC" id="2.4.1.150" evidence="12"/>
<dbReference type="RefSeq" id="XP_030044326.1">
    <property type="nucleotide sequence ID" value="XM_030188466.1"/>
</dbReference>
<dbReference type="InParanoid" id="A0A6P7WT14"/>
<keyword evidence="9" id="KW-1015">Disulfide bond</keyword>
<keyword evidence="4" id="KW-0808">Transferase</keyword>
<keyword evidence="8 23" id="KW-0472">Membrane</keyword>
<dbReference type="GO" id="GO:0008109">
    <property type="term" value="F:N-acetyllactosaminide beta-1,6-N-acetylglucosaminyltransferase activity"/>
    <property type="evidence" value="ECO:0007669"/>
    <property type="project" value="UniProtKB-EC"/>
</dbReference>
<dbReference type="EC" id="2.4.1.148" evidence="13"/>
<comment type="catalytic activity">
    <reaction evidence="18">
        <text>3-O-[N-acetyl-beta-D-glucosaminyl-(1-&gt;3)-N-acetyl-alpha-D-galactosaminyl]-L-seryl-[protein] + UDP-N-acetyl-alpha-D-glucosamine = 3-O-[N-acetyl-beta-D-glucosaminyl-(1-&gt;3)-[N-acetyl-beta-D-glucosaminyl-(1-&gt;6)]-N-acetyl-alpha-D-galactosaminyl]-L-seryl-[protein] + UDP + H(+)</text>
        <dbReference type="Rhea" id="RHEA:56188"/>
        <dbReference type="Rhea" id="RHEA-COMP:11691"/>
        <dbReference type="Rhea" id="RHEA-COMP:14412"/>
        <dbReference type="ChEBI" id="CHEBI:15378"/>
        <dbReference type="ChEBI" id="CHEBI:57705"/>
        <dbReference type="ChEBI" id="CHEBI:58223"/>
        <dbReference type="ChEBI" id="CHEBI:87079"/>
        <dbReference type="ChEBI" id="CHEBI:139581"/>
        <dbReference type="EC" id="2.4.1.148"/>
    </reaction>
</comment>
<keyword evidence="6" id="KW-0735">Signal-anchor</keyword>
<reference evidence="25" key="1">
    <citation type="submission" date="2025-08" db="UniProtKB">
        <authorList>
            <consortium name="RefSeq"/>
        </authorList>
    </citation>
    <scope>IDENTIFICATION</scope>
</reference>
<evidence type="ECO:0000313" key="25">
    <source>
        <dbReference type="RefSeq" id="XP_030044326.1"/>
    </source>
</evidence>
<name>A0A6P7WT14_9AMPH</name>
<dbReference type="Pfam" id="PF02485">
    <property type="entry name" value="Branch"/>
    <property type="match status" value="1"/>
</dbReference>
<evidence type="ECO:0000256" key="20">
    <source>
        <dbReference type="ARBA" id="ARBA00049876"/>
    </source>
</evidence>
<evidence type="ECO:0000256" key="18">
    <source>
        <dbReference type="ARBA" id="ARBA00048927"/>
    </source>
</evidence>
<comment type="function">
    <text evidence="22">Glycosyltransferase that can synthesize all known mucin beta 6 N-acetylglucosaminides. Mediates core 2 and core 4 O-glycan branching, 2 important steps in mucin-type biosynthesis. Also has I-branching enzyme activity by converting linear into branched poly-N-acetyllactosaminoglycans, leading to introduce the blood group I antigen during embryonic development.</text>
</comment>
<evidence type="ECO:0000256" key="6">
    <source>
        <dbReference type="ARBA" id="ARBA00022968"/>
    </source>
</evidence>
<keyword evidence="24" id="KW-1185">Reference proteome</keyword>
<evidence type="ECO:0000256" key="1">
    <source>
        <dbReference type="ARBA" id="ARBA00004323"/>
    </source>
</evidence>
<comment type="subcellular location">
    <subcellularLocation>
        <location evidence="1">Golgi apparatus membrane</location>
        <topology evidence="1">Single-pass type II membrane protein</topology>
    </subcellularLocation>
</comment>
<evidence type="ECO:0000256" key="19">
    <source>
        <dbReference type="ARBA" id="ARBA00049870"/>
    </source>
</evidence>
<feature type="transmembrane region" description="Helical" evidence="23">
    <location>
        <begin position="12"/>
        <end position="31"/>
    </location>
</feature>
<dbReference type="AlphaFoldDB" id="A0A6P7WT14"/>
<keyword evidence="5 23" id="KW-0812">Transmembrane</keyword>
<evidence type="ECO:0000256" key="8">
    <source>
        <dbReference type="ARBA" id="ARBA00023136"/>
    </source>
</evidence>
<dbReference type="GeneID" id="115458608"/>
<evidence type="ECO:0000256" key="17">
    <source>
        <dbReference type="ARBA" id="ARBA00047621"/>
    </source>
</evidence>
<evidence type="ECO:0000256" key="4">
    <source>
        <dbReference type="ARBA" id="ARBA00022679"/>
    </source>
</evidence>
<evidence type="ECO:0000256" key="11">
    <source>
        <dbReference type="ARBA" id="ARBA00038150"/>
    </source>
</evidence>
<dbReference type="InterPro" id="IPR003406">
    <property type="entry name" value="Glyco_trans_14"/>
</dbReference>
<evidence type="ECO:0000256" key="9">
    <source>
        <dbReference type="ARBA" id="ARBA00023157"/>
    </source>
</evidence>
<dbReference type="GO" id="GO:0047225">
    <property type="term" value="F:acetylgalactosaminyl-O-glycosyl-glycoprotein beta-1,6-N-acetylglucosaminyltransferase activity"/>
    <property type="evidence" value="ECO:0007669"/>
    <property type="project" value="UniProtKB-EC"/>
</dbReference>
<evidence type="ECO:0000256" key="22">
    <source>
        <dbReference type="ARBA" id="ARBA00055416"/>
    </source>
</evidence>
<comment type="pathway">
    <text evidence="2">Protein modification; protein glycosylation.</text>
</comment>
<keyword evidence="7 23" id="KW-1133">Transmembrane helix</keyword>
<protein>
    <recommendedName>
        <fullName evidence="15">Beta-1,3-galactosyl-O-glycosyl-glycoprotein beta-1,6-N-acetylglucosaminyltransferase 3</fullName>
        <ecNumber evidence="14">2.4.1.102</ecNumber>
        <ecNumber evidence="13">2.4.1.148</ecNumber>
        <ecNumber evidence="12">2.4.1.150</ecNumber>
    </recommendedName>
    <alternativeName>
        <fullName evidence="16">C2GnT-mucin type</fullName>
    </alternativeName>
</protein>
<proteinExistence type="inferred from homology"/>
<dbReference type="PANTHER" id="PTHR19297">
    <property type="entry name" value="GLYCOSYLTRANSFERASE 14 FAMILY MEMBER"/>
    <property type="match status" value="1"/>
</dbReference>
<dbReference type="GO" id="GO:0003829">
    <property type="term" value="F:beta-1,3-galactosyl-O-glycosyl-glycoprotein beta-1,6-N-acetylglucosaminyltransferase activity"/>
    <property type="evidence" value="ECO:0007669"/>
    <property type="project" value="UniProtKB-EC"/>
</dbReference>
<comment type="catalytic activity">
    <reaction evidence="21">
        <text>a 3-O-[beta-D-galactosyl-(1-&gt;3)-N-acetyl-alpha-D-galactosaminyl]-L-seryl-[protein] + UDP-N-acetyl-alpha-D-glucosamine = 3-O-{beta-D-galactosyl-(1-&gt;3)-[N-acetyl-beta-D-glucosaminyl-(1-&gt;6)]-N-acetyl-alpha-D-galactosaminyl}-L-seryl-[protein] + UDP + H(+)</text>
        <dbReference type="Rhea" id="RHEA:56212"/>
        <dbReference type="Rhea" id="RHEA-COMP:13922"/>
        <dbReference type="Rhea" id="RHEA-COMP:14419"/>
        <dbReference type="ChEBI" id="CHEBI:15378"/>
        <dbReference type="ChEBI" id="CHEBI:57705"/>
        <dbReference type="ChEBI" id="CHEBI:58223"/>
        <dbReference type="ChEBI" id="CHEBI:137949"/>
        <dbReference type="ChEBI" id="CHEBI:139605"/>
        <dbReference type="EC" id="2.4.1.102"/>
    </reaction>
</comment>
<keyword evidence="3" id="KW-0328">Glycosyltransferase</keyword>
<dbReference type="GO" id="GO:0000139">
    <property type="term" value="C:Golgi membrane"/>
    <property type="evidence" value="ECO:0007669"/>
    <property type="project" value="UniProtKB-SubCell"/>
</dbReference>
<evidence type="ECO:0000256" key="16">
    <source>
        <dbReference type="ARBA" id="ARBA00041719"/>
    </source>
</evidence>
<comment type="catalytic activity">
    <reaction evidence="20">
        <text>a 3-O-[N-acetyl-beta-D-glucosaminyl-(1-&gt;3)-N-acetyl-alpha-D-galactosaminyl]-L-threonyl-[protein] + UDP-N-acetyl-alpha-D-glucosamine = 3-O-[N-acetyl-beta-D-glucosaminyl-(1-&gt;3)-[N-acetyl-beta-D-glucosaminyl-(1-&gt;6)]-N-acetyl-alpha-D-galactosaminyl]-L-threonyl-[protein] + UDP + H(+)</text>
        <dbReference type="Rhea" id="RHEA:56192"/>
        <dbReference type="Rhea" id="RHEA-COMP:11692"/>
        <dbReference type="Rhea" id="RHEA-COMP:14413"/>
        <dbReference type="ChEBI" id="CHEBI:15378"/>
        <dbReference type="ChEBI" id="CHEBI:57705"/>
        <dbReference type="ChEBI" id="CHEBI:58223"/>
        <dbReference type="ChEBI" id="CHEBI:87080"/>
        <dbReference type="ChEBI" id="CHEBI:139580"/>
        <dbReference type="EC" id="2.4.1.148"/>
    </reaction>
</comment>
<evidence type="ECO:0000256" key="3">
    <source>
        <dbReference type="ARBA" id="ARBA00022676"/>
    </source>
</evidence>
<dbReference type="KEGG" id="muo:115458608"/>
<evidence type="ECO:0000256" key="13">
    <source>
        <dbReference type="ARBA" id="ARBA00038912"/>
    </source>
</evidence>
<evidence type="ECO:0000256" key="15">
    <source>
        <dbReference type="ARBA" id="ARBA00039292"/>
    </source>
</evidence>
<comment type="catalytic activity">
    <reaction evidence="17">
        <text>a beta-D-Gal-(1-&gt;4)-beta-D-GlcNAc-(1-&gt;3)-beta-D-Gal-(1-&gt;4)-beta-D-GlcNAc derivative + UDP-N-acetyl-alpha-D-glucosamine = a beta-D-Gal-(1-&gt;4)-beta-D-GlcNAc-(1-&gt;3)-[beta-D-GlcNAc-(1-&gt;6)]-beta-D-Gal-(1-&gt;4)-N-acetyl-beta-D-GlcNAc derivative + UDP + H(+)</text>
        <dbReference type="Rhea" id="RHEA:54820"/>
        <dbReference type="ChEBI" id="CHEBI:15378"/>
        <dbReference type="ChEBI" id="CHEBI:57705"/>
        <dbReference type="ChEBI" id="CHEBI:58223"/>
        <dbReference type="ChEBI" id="CHEBI:138371"/>
        <dbReference type="ChEBI" id="CHEBI:138372"/>
        <dbReference type="EC" id="2.4.1.150"/>
    </reaction>
</comment>
<gene>
    <name evidence="25" type="primary">LOC115458608</name>
</gene>
<dbReference type="FunCoup" id="A0A6P7WT14">
    <property type="interactions" value="157"/>
</dbReference>
<evidence type="ECO:0000256" key="23">
    <source>
        <dbReference type="SAM" id="Phobius"/>
    </source>
</evidence>
<comment type="similarity">
    <text evidence="11">Belongs to the glycosyltransferase 14 family.</text>
</comment>
<evidence type="ECO:0000313" key="24">
    <source>
        <dbReference type="Proteomes" id="UP000515156"/>
    </source>
</evidence>
<organism evidence="24 25">
    <name type="scientific">Microcaecilia unicolor</name>
    <dbReference type="NCBI Taxonomy" id="1415580"/>
    <lineage>
        <taxon>Eukaryota</taxon>
        <taxon>Metazoa</taxon>
        <taxon>Chordata</taxon>
        <taxon>Craniata</taxon>
        <taxon>Vertebrata</taxon>
        <taxon>Euteleostomi</taxon>
        <taxon>Amphibia</taxon>
        <taxon>Gymnophiona</taxon>
        <taxon>Siphonopidae</taxon>
        <taxon>Microcaecilia</taxon>
    </lineage>
</organism>
<evidence type="ECO:0000256" key="2">
    <source>
        <dbReference type="ARBA" id="ARBA00004922"/>
    </source>
</evidence>
<sequence length="445" mass="51794">MCWRRLLMRRNHYFLFLGLLSIAIIMLKYVFQPCGLDDLHQEANNLRNWYCKTQFFTSMKLSSRDQTNCFKIIKGDQQAVQWALLLQKNASNKELRVNEMDYLNFTKDCEHYKTSRKFIPFPLSKEEENFPIAYSMAIHEQIEMFERLLRAIYNPQNIYCVHVDEKSPEIYKKAVRAIVSCFKNVFIASKLEKLVYTSWFRAQADLNCMEDLLKSAVPWRYLINTCGTDFPIKTNAEIVRALKVLNGKNSLESEKPGGKEDRWKFAYKTSSASIEKTDITKGPPPISSPLFVGSAYFLVTREFVKYVLENPEVQKLIEWSKDTHMPEEHLWATLNRMPGVPGSSPYHEKYDLSDSNAIARLQKWQYHSGDISKGAAYPLCTGIVRRSVCINGAGDLHWMLQQHHLFVNKFDVLVDDYVVECLEEYLRDKALYGEEPRAFPHGLQL</sequence>
<keyword evidence="10" id="KW-0325">Glycoprotein</keyword>
<evidence type="ECO:0000256" key="14">
    <source>
        <dbReference type="ARBA" id="ARBA00038948"/>
    </source>
</evidence>
<comment type="catalytic activity">
    <reaction evidence="19">
        <text>a 3-O-[beta-D-galactosyl-(1-&gt;3)-N-acetyl-alpha-D-galactosaminyl]-L-threonyl-[protein] + UDP-N-acetyl-alpha-D-glucosamine = a 3-O-{beta-D-galactosyl-(1-&gt;3)-[N-acetyl-beta-D-glucosaminyl-(1-&gt;6)]-N-acetyl-alpha-D-galactosaminyl}-L-threonyl-[protein] + UDP + H(+)</text>
        <dbReference type="Rhea" id="RHEA:56216"/>
        <dbReference type="Rhea" id="RHEA-COMP:13923"/>
        <dbReference type="Rhea" id="RHEA-COMP:14420"/>
        <dbReference type="ChEBI" id="CHEBI:15378"/>
        <dbReference type="ChEBI" id="CHEBI:57705"/>
        <dbReference type="ChEBI" id="CHEBI:58223"/>
        <dbReference type="ChEBI" id="CHEBI:137950"/>
        <dbReference type="ChEBI" id="CHEBI:139607"/>
        <dbReference type="EC" id="2.4.1.102"/>
    </reaction>
</comment>
<dbReference type="Proteomes" id="UP000515156">
    <property type="component" value="Chromosome 1"/>
</dbReference>
<dbReference type="OrthoDB" id="2019572at2759"/>
<evidence type="ECO:0000256" key="12">
    <source>
        <dbReference type="ARBA" id="ARBA00038907"/>
    </source>
</evidence>
<evidence type="ECO:0000256" key="21">
    <source>
        <dbReference type="ARBA" id="ARBA00049911"/>
    </source>
</evidence>
<dbReference type="EC" id="2.4.1.102" evidence="14"/>
<evidence type="ECO:0000256" key="10">
    <source>
        <dbReference type="ARBA" id="ARBA00023180"/>
    </source>
</evidence>
<accession>A0A6P7WT14</accession>
<dbReference type="PANTHER" id="PTHR19297:SF81">
    <property type="entry name" value="BETA-1,3-GALACTOSYL-O-GLYCOSYL-GLYCOPROTEIN BETA-1,6-N-ACETYLGLUCOSAMINYLTRANSFERASE 3"/>
    <property type="match status" value="1"/>
</dbReference>